<evidence type="ECO:0000313" key="1">
    <source>
        <dbReference type="EMBL" id="RXN30949.1"/>
    </source>
</evidence>
<evidence type="ECO:0000313" key="2">
    <source>
        <dbReference type="Proteomes" id="UP000290572"/>
    </source>
</evidence>
<dbReference type="AlphaFoldDB" id="A0A498NGI9"/>
<gene>
    <name evidence="1" type="ORF">ROHU_017353</name>
</gene>
<sequence length="100" mass="10891">MWPLLGYWEAGVPQSSVAVLSDKASGQTFYVHRVTIEVLQGMSLAQLHRLCGFITVGLKNTNQTAENQAQSSASASEHVFYTVLRLVCLSINAYIDGSSQ</sequence>
<reference evidence="1 2" key="1">
    <citation type="submission" date="2018-03" db="EMBL/GenBank/DDBJ databases">
        <title>Draft genome sequence of Rohu Carp (Labeo rohita).</title>
        <authorList>
            <person name="Das P."/>
            <person name="Kushwaha B."/>
            <person name="Joshi C.G."/>
            <person name="Kumar D."/>
            <person name="Nagpure N.S."/>
            <person name="Sahoo L."/>
            <person name="Das S.P."/>
            <person name="Bit A."/>
            <person name="Patnaik S."/>
            <person name="Meher P.K."/>
            <person name="Jayasankar P."/>
            <person name="Koringa P.G."/>
            <person name="Patel N.V."/>
            <person name="Hinsu A.T."/>
            <person name="Kumar R."/>
            <person name="Pandey M."/>
            <person name="Agarwal S."/>
            <person name="Srivastava S."/>
            <person name="Singh M."/>
            <person name="Iquebal M.A."/>
            <person name="Jaiswal S."/>
            <person name="Angadi U.B."/>
            <person name="Kumar N."/>
            <person name="Raza M."/>
            <person name="Shah T.M."/>
            <person name="Rai A."/>
            <person name="Jena J.K."/>
        </authorList>
    </citation>
    <scope>NUCLEOTIDE SEQUENCE [LARGE SCALE GENOMIC DNA]</scope>
    <source>
        <strain evidence="1">DASCIFA01</strain>
        <tissue evidence="1">Testis</tissue>
    </source>
</reference>
<protein>
    <submittedName>
        <fullName evidence="1">Uncharacterized protein</fullName>
    </submittedName>
</protein>
<name>A0A498NGI9_LABRO</name>
<dbReference type="EMBL" id="QBIY01011537">
    <property type="protein sequence ID" value="RXN30949.1"/>
    <property type="molecule type" value="Genomic_DNA"/>
</dbReference>
<comment type="caution">
    <text evidence="1">The sequence shown here is derived from an EMBL/GenBank/DDBJ whole genome shotgun (WGS) entry which is preliminary data.</text>
</comment>
<dbReference type="Proteomes" id="UP000290572">
    <property type="component" value="Unassembled WGS sequence"/>
</dbReference>
<organism evidence="1 2">
    <name type="scientific">Labeo rohita</name>
    <name type="common">Indian major carp</name>
    <name type="synonym">Cyprinus rohita</name>
    <dbReference type="NCBI Taxonomy" id="84645"/>
    <lineage>
        <taxon>Eukaryota</taxon>
        <taxon>Metazoa</taxon>
        <taxon>Chordata</taxon>
        <taxon>Craniata</taxon>
        <taxon>Vertebrata</taxon>
        <taxon>Euteleostomi</taxon>
        <taxon>Actinopterygii</taxon>
        <taxon>Neopterygii</taxon>
        <taxon>Teleostei</taxon>
        <taxon>Ostariophysi</taxon>
        <taxon>Cypriniformes</taxon>
        <taxon>Cyprinidae</taxon>
        <taxon>Labeoninae</taxon>
        <taxon>Labeonini</taxon>
        <taxon>Labeo</taxon>
    </lineage>
</organism>
<keyword evidence="2" id="KW-1185">Reference proteome</keyword>
<proteinExistence type="predicted"/>
<accession>A0A498NGI9</accession>